<keyword evidence="2" id="KW-1185">Reference proteome</keyword>
<organism evidence="1 2">
    <name type="scientific">Hibiscus sabdariffa</name>
    <name type="common">roselle</name>
    <dbReference type="NCBI Taxonomy" id="183260"/>
    <lineage>
        <taxon>Eukaryota</taxon>
        <taxon>Viridiplantae</taxon>
        <taxon>Streptophyta</taxon>
        <taxon>Embryophyta</taxon>
        <taxon>Tracheophyta</taxon>
        <taxon>Spermatophyta</taxon>
        <taxon>Magnoliopsida</taxon>
        <taxon>eudicotyledons</taxon>
        <taxon>Gunneridae</taxon>
        <taxon>Pentapetalae</taxon>
        <taxon>rosids</taxon>
        <taxon>malvids</taxon>
        <taxon>Malvales</taxon>
        <taxon>Malvaceae</taxon>
        <taxon>Malvoideae</taxon>
        <taxon>Hibiscus</taxon>
    </lineage>
</organism>
<protein>
    <submittedName>
        <fullName evidence="1">Uncharacterized protein</fullName>
    </submittedName>
</protein>
<dbReference type="EMBL" id="JBBPBM010000101">
    <property type="protein sequence ID" value="KAK8508453.1"/>
    <property type="molecule type" value="Genomic_DNA"/>
</dbReference>
<sequence>MGAKGSWSCGASAERELASEVVACDGEVLDSVQVMHRVVRLRRLWQCVIHGLCCSGFRFWLKVSSVIVVTNEEVTVNRGKSKKNGLLARELAMSTWGDYEFKGKLWLKENEKKAIASQP</sequence>
<name>A0ABR2BMU5_9ROSI</name>
<comment type="caution">
    <text evidence="1">The sequence shown here is derived from an EMBL/GenBank/DDBJ whole genome shotgun (WGS) entry which is preliminary data.</text>
</comment>
<proteinExistence type="predicted"/>
<evidence type="ECO:0000313" key="1">
    <source>
        <dbReference type="EMBL" id="KAK8508453.1"/>
    </source>
</evidence>
<reference evidence="1 2" key="1">
    <citation type="journal article" date="2024" name="G3 (Bethesda)">
        <title>Genome assembly of Hibiscus sabdariffa L. provides insights into metabolisms of medicinal natural products.</title>
        <authorList>
            <person name="Kim T."/>
        </authorList>
    </citation>
    <scope>NUCLEOTIDE SEQUENCE [LARGE SCALE GENOMIC DNA]</scope>
    <source>
        <strain evidence="1">TK-2024</strain>
        <tissue evidence="1">Old leaves</tissue>
    </source>
</reference>
<accession>A0ABR2BMU5</accession>
<evidence type="ECO:0000313" key="2">
    <source>
        <dbReference type="Proteomes" id="UP001472677"/>
    </source>
</evidence>
<dbReference type="Proteomes" id="UP001472677">
    <property type="component" value="Unassembled WGS sequence"/>
</dbReference>
<gene>
    <name evidence="1" type="ORF">V6N12_020234</name>
</gene>